<evidence type="ECO:0000256" key="5">
    <source>
        <dbReference type="ARBA" id="ARBA00022840"/>
    </source>
</evidence>
<dbReference type="PANTHER" id="PTHR10055">
    <property type="entry name" value="TRYPTOPHANYL-TRNA SYNTHETASE"/>
    <property type="match status" value="1"/>
</dbReference>
<keyword evidence="3 10" id="KW-0436">Ligase</keyword>
<evidence type="ECO:0000313" key="10">
    <source>
        <dbReference type="EMBL" id="JAQ17594.1"/>
    </source>
</evidence>
<dbReference type="PANTHER" id="PTHR10055:SF1">
    <property type="entry name" value="TRYPTOPHAN--TRNA LIGASE, CYTOPLASMIC"/>
    <property type="match status" value="1"/>
</dbReference>
<sequence length="123" mass="13816">MSSSATSENSAIFVTDTPDVVRSKITKYAFSGGQETLALHRQMGGNPDIDVSYIYLTFFCPDDQKLKDLYTGFKEGRVLSRDMKAALVDVLVDLLRDFQTARDAVTMEQVHEYFKIRPLHGSS</sequence>
<reference evidence="10" key="1">
    <citation type="journal article" date="2016" name="Gigascience">
        <title>De novo construction of an expanded transcriptome assembly for the western tarnished plant bug, Lygus hesperus.</title>
        <authorList>
            <person name="Tassone E.E."/>
            <person name="Geib S.M."/>
            <person name="Hall B."/>
            <person name="Fabrick J.A."/>
            <person name="Brent C.S."/>
            <person name="Hull J.J."/>
        </authorList>
    </citation>
    <scope>NUCLEOTIDE SEQUENCE</scope>
</reference>
<evidence type="ECO:0000256" key="1">
    <source>
        <dbReference type="ARBA" id="ARBA00005594"/>
    </source>
</evidence>
<dbReference type="EMBL" id="GDHC01001035">
    <property type="protein sequence ID" value="JAQ17594.1"/>
    <property type="molecule type" value="Transcribed_RNA"/>
</dbReference>
<evidence type="ECO:0000256" key="8">
    <source>
        <dbReference type="ARBA" id="ARBA00030268"/>
    </source>
</evidence>
<evidence type="ECO:0000256" key="7">
    <source>
        <dbReference type="ARBA" id="ARBA00023146"/>
    </source>
</evidence>
<evidence type="ECO:0000256" key="9">
    <source>
        <dbReference type="ARBA" id="ARBA00049929"/>
    </source>
</evidence>
<evidence type="ECO:0000256" key="3">
    <source>
        <dbReference type="ARBA" id="ARBA00022598"/>
    </source>
</evidence>
<comment type="similarity">
    <text evidence="1">Belongs to the class-I aminoacyl-tRNA synthetase family.</text>
</comment>
<dbReference type="AlphaFoldDB" id="A0A146MCW6"/>
<keyword evidence="4" id="KW-0547">Nucleotide-binding</keyword>
<evidence type="ECO:0000256" key="2">
    <source>
        <dbReference type="ARBA" id="ARBA00013161"/>
    </source>
</evidence>
<proteinExistence type="inferred from homology"/>
<dbReference type="GO" id="GO:0004830">
    <property type="term" value="F:tryptophan-tRNA ligase activity"/>
    <property type="evidence" value="ECO:0007669"/>
    <property type="project" value="UniProtKB-EC"/>
</dbReference>
<dbReference type="EC" id="6.1.1.2" evidence="2"/>
<protein>
    <recommendedName>
        <fullName evidence="2">tryptophan--tRNA ligase</fullName>
        <ecNumber evidence="2">6.1.1.2</ecNumber>
    </recommendedName>
    <alternativeName>
        <fullName evidence="8">Tryptophanyl-tRNA synthetase</fullName>
    </alternativeName>
</protein>
<dbReference type="Gene3D" id="1.10.240.10">
    <property type="entry name" value="Tyrosyl-Transfer RNA Synthetase"/>
    <property type="match status" value="1"/>
</dbReference>
<dbReference type="GO" id="GO:0005737">
    <property type="term" value="C:cytoplasm"/>
    <property type="evidence" value="ECO:0007669"/>
    <property type="project" value="TreeGrafter"/>
</dbReference>
<evidence type="ECO:0000256" key="4">
    <source>
        <dbReference type="ARBA" id="ARBA00022741"/>
    </source>
</evidence>
<organism evidence="10">
    <name type="scientific">Lygus hesperus</name>
    <name type="common">Western plant bug</name>
    <dbReference type="NCBI Taxonomy" id="30085"/>
    <lineage>
        <taxon>Eukaryota</taxon>
        <taxon>Metazoa</taxon>
        <taxon>Ecdysozoa</taxon>
        <taxon>Arthropoda</taxon>
        <taxon>Hexapoda</taxon>
        <taxon>Insecta</taxon>
        <taxon>Pterygota</taxon>
        <taxon>Neoptera</taxon>
        <taxon>Paraneoptera</taxon>
        <taxon>Hemiptera</taxon>
        <taxon>Heteroptera</taxon>
        <taxon>Panheteroptera</taxon>
        <taxon>Cimicomorpha</taxon>
        <taxon>Miridae</taxon>
        <taxon>Mirini</taxon>
        <taxon>Lygus</taxon>
    </lineage>
</organism>
<gene>
    <name evidence="10" type="primary">wrs1_4</name>
    <name evidence="10" type="ORF">g.36280</name>
</gene>
<keyword evidence="6" id="KW-0648">Protein biosynthesis</keyword>
<accession>A0A146MCW6</accession>
<keyword evidence="5" id="KW-0067">ATP-binding</keyword>
<dbReference type="GO" id="GO:0006436">
    <property type="term" value="P:tryptophanyl-tRNA aminoacylation"/>
    <property type="evidence" value="ECO:0007669"/>
    <property type="project" value="TreeGrafter"/>
</dbReference>
<name>A0A146MCW6_LYGHE</name>
<comment type="catalytic activity">
    <reaction evidence="9">
        <text>tRNA(Trp) + L-tryptophan + ATP = L-tryptophyl-tRNA(Trp) + AMP + diphosphate + H(+)</text>
        <dbReference type="Rhea" id="RHEA:24080"/>
        <dbReference type="Rhea" id="RHEA-COMP:9671"/>
        <dbReference type="Rhea" id="RHEA-COMP:9705"/>
        <dbReference type="ChEBI" id="CHEBI:15378"/>
        <dbReference type="ChEBI" id="CHEBI:30616"/>
        <dbReference type="ChEBI" id="CHEBI:33019"/>
        <dbReference type="ChEBI" id="CHEBI:57912"/>
        <dbReference type="ChEBI" id="CHEBI:78442"/>
        <dbReference type="ChEBI" id="CHEBI:78535"/>
        <dbReference type="ChEBI" id="CHEBI:456215"/>
        <dbReference type="EC" id="6.1.1.2"/>
    </reaction>
</comment>
<keyword evidence="7" id="KW-0030">Aminoacyl-tRNA synthetase</keyword>
<dbReference type="SUPFAM" id="SSF52374">
    <property type="entry name" value="Nucleotidylyl transferase"/>
    <property type="match status" value="1"/>
</dbReference>
<dbReference type="FunFam" id="1.10.240.10:FF:000007">
    <property type="entry name" value="Tryptophan--tRNA ligase"/>
    <property type="match status" value="1"/>
</dbReference>
<evidence type="ECO:0000256" key="6">
    <source>
        <dbReference type="ARBA" id="ARBA00022917"/>
    </source>
</evidence>
<dbReference type="GO" id="GO:0005524">
    <property type="term" value="F:ATP binding"/>
    <property type="evidence" value="ECO:0007669"/>
    <property type="project" value="UniProtKB-KW"/>
</dbReference>